<feature type="compositionally biased region" description="Polar residues" evidence="1">
    <location>
        <begin position="8"/>
        <end position="19"/>
    </location>
</feature>
<feature type="region of interest" description="Disordered" evidence="1">
    <location>
        <begin position="1"/>
        <end position="25"/>
    </location>
</feature>
<dbReference type="AlphaFoldDB" id="A0A381QAL9"/>
<dbReference type="SMART" id="SM00909">
    <property type="entry name" value="Germane"/>
    <property type="match status" value="1"/>
</dbReference>
<sequence length="190" mass="20166">MITLPSCGLSSDSQPTTLSVPKDVFPSDAGESGQVGLVPNATLHPVYFLRDDALAEIQRPLPPPVFLDAPLNNLLEGPTEAEAERGFVSAIPAGTEVVDVALMRNNTISIHLNQTFFEIEGAQRIRASAQLVFTASALVNDTQGVIFFLEGEPVQLPDGEGMIEEVPEGRLPAPLTIGDYSALSPVVSSE</sequence>
<evidence type="ECO:0000256" key="1">
    <source>
        <dbReference type="SAM" id="MobiDB-lite"/>
    </source>
</evidence>
<evidence type="ECO:0000259" key="2">
    <source>
        <dbReference type="SMART" id="SM00909"/>
    </source>
</evidence>
<gene>
    <name evidence="3" type="ORF">METZ01_LOCUS28758</name>
</gene>
<feature type="domain" description="GerMN" evidence="2">
    <location>
        <begin position="67"/>
        <end position="158"/>
    </location>
</feature>
<proteinExistence type="predicted"/>
<accession>A0A381QAL9</accession>
<protein>
    <recommendedName>
        <fullName evidence="2">GerMN domain-containing protein</fullName>
    </recommendedName>
</protein>
<dbReference type="EMBL" id="UINC01001261">
    <property type="protein sequence ID" value="SUZ75904.1"/>
    <property type="molecule type" value="Genomic_DNA"/>
</dbReference>
<evidence type="ECO:0000313" key="3">
    <source>
        <dbReference type="EMBL" id="SUZ75904.1"/>
    </source>
</evidence>
<name>A0A381QAL9_9ZZZZ</name>
<reference evidence="3" key="1">
    <citation type="submission" date="2018-05" db="EMBL/GenBank/DDBJ databases">
        <authorList>
            <person name="Lanie J.A."/>
            <person name="Ng W.-L."/>
            <person name="Kazmierczak K.M."/>
            <person name="Andrzejewski T.M."/>
            <person name="Davidsen T.M."/>
            <person name="Wayne K.J."/>
            <person name="Tettelin H."/>
            <person name="Glass J.I."/>
            <person name="Rusch D."/>
            <person name="Podicherti R."/>
            <person name="Tsui H.-C.T."/>
            <person name="Winkler M.E."/>
        </authorList>
    </citation>
    <scope>NUCLEOTIDE SEQUENCE</scope>
</reference>
<dbReference type="InterPro" id="IPR019606">
    <property type="entry name" value="GerMN"/>
</dbReference>
<organism evidence="3">
    <name type="scientific">marine metagenome</name>
    <dbReference type="NCBI Taxonomy" id="408172"/>
    <lineage>
        <taxon>unclassified sequences</taxon>
        <taxon>metagenomes</taxon>
        <taxon>ecological metagenomes</taxon>
    </lineage>
</organism>
<dbReference type="Pfam" id="PF10646">
    <property type="entry name" value="Germane"/>
    <property type="match status" value="1"/>
</dbReference>